<evidence type="ECO:0000256" key="3">
    <source>
        <dbReference type="ARBA" id="ARBA00020422"/>
    </source>
</evidence>
<dbReference type="GO" id="GO:0009401">
    <property type="term" value="P:phosphoenolpyruvate-dependent sugar phosphotransferase system"/>
    <property type="evidence" value="ECO:0007669"/>
    <property type="project" value="UniProtKB-KW"/>
</dbReference>
<proteinExistence type="predicted"/>
<dbReference type="InterPro" id="IPR035895">
    <property type="entry name" value="HPr-like_sf"/>
</dbReference>
<evidence type="ECO:0000256" key="4">
    <source>
        <dbReference type="ARBA" id="ARBA00022490"/>
    </source>
</evidence>
<dbReference type="eggNOG" id="COG1925">
    <property type="taxonomic scope" value="Bacteria"/>
</dbReference>
<dbReference type="PRINTS" id="PR00107">
    <property type="entry name" value="PHOSPHOCPHPR"/>
</dbReference>
<name>A0A1H0DJT5_ALLAB</name>
<keyword evidence="8" id="KW-1185">Reference proteome</keyword>
<sequence length="89" mass="9010">MPERRVTVASSVGLHARPAALLAKAAAAQPVTVTIRKDGGEPVEAASVLGLMTLGAMHGDEVVLNAEGEGAEEALEALASIIAEDHDQG</sequence>
<gene>
    <name evidence="7" type="ORF">SAMN04489726_7848</name>
</gene>
<feature type="domain" description="HPr" evidence="6">
    <location>
        <begin position="1"/>
        <end position="89"/>
    </location>
</feature>
<dbReference type="SUPFAM" id="SSF55594">
    <property type="entry name" value="HPr-like"/>
    <property type="match status" value="1"/>
</dbReference>
<comment type="function">
    <text evidence="1">General (non sugar-specific) component of the phosphoenolpyruvate-dependent sugar phosphotransferase system (sugar PTS). This major carbohydrate active-transport system catalyzes the phosphorylation of incoming sugar substrates concomitantly with their translocation across the cell membrane. The phosphoryl group from phosphoenolpyruvate (PEP) is transferred to the phosphoryl carrier protein HPr by enzyme I. Phospho-HPr then transfers it to the PTS EIIA domain.</text>
</comment>
<keyword evidence="5" id="KW-0598">Phosphotransferase system</keyword>
<dbReference type="STRING" id="211114.SAMN04489726_7848"/>
<organism evidence="7 8">
    <name type="scientific">Allokutzneria albata</name>
    <name type="common">Kibdelosporangium albatum</name>
    <dbReference type="NCBI Taxonomy" id="211114"/>
    <lineage>
        <taxon>Bacteria</taxon>
        <taxon>Bacillati</taxon>
        <taxon>Actinomycetota</taxon>
        <taxon>Actinomycetes</taxon>
        <taxon>Pseudonocardiales</taxon>
        <taxon>Pseudonocardiaceae</taxon>
        <taxon>Allokutzneria</taxon>
    </lineage>
</organism>
<dbReference type="AlphaFoldDB" id="A0A1H0DJT5"/>
<dbReference type="OrthoDB" id="9809047at2"/>
<dbReference type="PROSITE" id="PS51350">
    <property type="entry name" value="PTS_HPR_DOM"/>
    <property type="match status" value="1"/>
</dbReference>
<protein>
    <recommendedName>
        <fullName evidence="3">Phosphocarrier protein HPr</fullName>
    </recommendedName>
</protein>
<dbReference type="Pfam" id="PF00381">
    <property type="entry name" value="PTS-HPr"/>
    <property type="match status" value="1"/>
</dbReference>
<dbReference type="Gene3D" id="3.30.1340.10">
    <property type="entry name" value="HPr-like"/>
    <property type="match status" value="1"/>
</dbReference>
<dbReference type="PANTHER" id="PTHR33705:SF2">
    <property type="entry name" value="PHOSPHOCARRIER PROTEIN NPR"/>
    <property type="match status" value="1"/>
</dbReference>
<dbReference type="EMBL" id="LT629701">
    <property type="protein sequence ID" value="SDN70363.1"/>
    <property type="molecule type" value="Genomic_DNA"/>
</dbReference>
<dbReference type="RefSeq" id="WP_030430073.1">
    <property type="nucleotide sequence ID" value="NZ_JOEF01000010.1"/>
</dbReference>
<dbReference type="InterPro" id="IPR001020">
    <property type="entry name" value="PTS_HPr_His_P_site"/>
</dbReference>
<evidence type="ECO:0000256" key="5">
    <source>
        <dbReference type="ARBA" id="ARBA00022683"/>
    </source>
</evidence>
<dbReference type="InterPro" id="IPR050399">
    <property type="entry name" value="HPr"/>
</dbReference>
<reference evidence="7 8" key="1">
    <citation type="submission" date="2016-10" db="EMBL/GenBank/DDBJ databases">
        <authorList>
            <person name="de Groot N.N."/>
        </authorList>
    </citation>
    <scope>NUCLEOTIDE SEQUENCE [LARGE SCALE GENOMIC DNA]</scope>
    <source>
        <strain evidence="7 8">DSM 44149</strain>
    </source>
</reference>
<dbReference type="PROSITE" id="PS00369">
    <property type="entry name" value="PTS_HPR_HIS"/>
    <property type="match status" value="1"/>
</dbReference>
<evidence type="ECO:0000259" key="6">
    <source>
        <dbReference type="PROSITE" id="PS51350"/>
    </source>
</evidence>
<dbReference type="Proteomes" id="UP000183376">
    <property type="component" value="Chromosome I"/>
</dbReference>
<dbReference type="InterPro" id="IPR000032">
    <property type="entry name" value="HPr-like"/>
</dbReference>
<dbReference type="GO" id="GO:0005737">
    <property type="term" value="C:cytoplasm"/>
    <property type="evidence" value="ECO:0007669"/>
    <property type="project" value="UniProtKB-SubCell"/>
</dbReference>
<dbReference type="PANTHER" id="PTHR33705">
    <property type="entry name" value="PHOSPHOCARRIER PROTEIN HPR"/>
    <property type="match status" value="1"/>
</dbReference>
<evidence type="ECO:0000313" key="7">
    <source>
        <dbReference type="EMBL" id="SDN70363.1"/>
    </source>
</evidence>
<accession>A0A1H0DJT5</accession>
<evidence type="ECO:0000313" key="8">
    <source>
        <dbReference type="Proteomes" id="UP000183376"/>
    </source>
</evidence>
<evidence type="ECO:0000256" key="1">
    <source>
        <dbReference type="ARBA" id="ARBA00003681"/>
    </source>
</evidence>
<dbReference type="NCBIfam" id="TIGR01003">
    <property type="entry name" value="PTS_HPr_family"/>
    <property type="match status" value="1"/>
</dbReference>
<evidence type="ECO:0000256" key="2">
    <source>
        <dbReference type="ARBA" id="ARBA00004496"/>
    </source>
</evidence>
<keyword evidence="4" id="KW-0963">Cytoplasm</keyword>
<comment type="subcellular location">
    <subcellularLocation>
        <location evidence="2">Cytoplasm</location>
    </subcellularLocation>
</comment>